<accession>A0A9P7ETP1</accession>
<reference evidence="2" key="1">
    <citation type="journal article" date="2020" name="New Phytol.">
        <title>Comparative genomics reveals dynamic genome evolution in host specialist ectomycorrhizal fungi.</title>
        <authorList>
            <person name="Lofgren L.A."/>
            <person name="Nguyen N.H."/>
            <person name="Vilgalys R."/>
            <person name="Ruytinx J."/>
            <person name="Liao H.L."/>
            <person name="Branco S."/>
            <person name="Kuo A."/>
            <person name="LaButti K."/>
            <person name="Lipzen A."/>
            <person name="Andreopoulos W."/>
            <person name="Pangilinan J."/>
            <person name="Riley R."/>
            <person name="Hundley H."/>
            <person name="Na H."/>
            <person name="Barry K."/>
            <person name="Grigoriev I.V."/>
            <person name="Stajich J.E."/>
            <person name="Kennedy P.G."/>
        </authorList>
    </citation>
    <scope>NUCLEOTIDE SEQUENCE</scope>
    <source>
        <strain evidence="2">FC423</strain>
    </source>
</reference>
<dbReference type="OrthoDB" id="10496962at2759"/>
<feature type="compositionally biased region" description="Polar residues" evidence="1">
    <location>
        <begin position="67"/>
        <end position="77"/>
    </location>
</feature>
<protein>
    <submittedName>
        <fullName evidence="2">Uncharacterized protein</fullName>
    </submittedName>
</protein>
<dbReference type="RefSeq" id="XP_041286236.1">
    <property type="nucleotide sequence ID" value="XM_041434395.1"/>
</dbReference>
<evidence type="ECO:0000256" key="1">
    <source>
        <dbReference type="SAM" id="MobiDB-lite"/>
    </source>
</evidence>
<evidence type="ECO:0000313" key="2">
    <source>
        <dbReference type="EMBL" id="KAG2090493.1"/>
    </source>
</evidence>
<gene>
    <name evidence="2" type="ORF">F5147DRAFT_658159</name>
</gene>
<sequence>MSSIWKTGATHTKAYQVADQDITKDRDFECDGDFDLEHNNQDESDGASKNNNQGPDDNCRKDEDSQIDQNQSMGQQRNEVDGFDNDLKDGMHDFDQGISSTEITGRVSLISSSFISHLVDPHLDVLLLLEYSIGLIGIQDLHVHALHQLVNTDINCLFSSSVFSISANPVLKLHMALLPDTLFVTNMEMLNNLHKKSWMLNSGGITRRRSKWIKLHADDICNNSQAFINQTETVVFLTASNIQLPF</sequence>
<dbReference type="EMBL" id="JABBWM010000103">
    <property type="protein sequence ID" value="KAG2090493.1"/>
    <property type="molecule type" value="Genomic_DNA"/>
</dbReference>
<feature type="compositionally biased region" description="Basic and acidic residues" evidence="1">
    <location>
        <begin position="21"/>
        <end position="41"/>
    </location>
</feature>
<keyword evidence="3" id="KW-1185">Reference proteome</keyword>
<comment type="caution">
    <text evidence="2">The sequence shown here is derived from an EMBL/GenBank/DDBJ whole genome shotgun (WGS) entry which is preliminary data.</text>
</comment>
<dbReference type="GeneID" id="64696654"/>
<organism evidence="2 3">
    <name type="scientific">Suillus discolor</name>
    <dbReference type="NCBI Taxonomy" id="1912936"/>
    <lineage>
        <taxon>Eukaryota</taxon>
        <taxon>Fungi</taxon>
        <taxon>Dikarya</taxon>
        <taxon>Basidiomycota</taxon>
        <taxon>Agaricomycotina</taxon>
        <taxon>Agaricomycetes</taxon>
        <taxon>Agaricomycetidae</taxon>
        <taxon>Boletales</taxon>
        <taxon>Suillineae</taxon>
        <taxon>Suillaceae</taxon>
        <taxon>Suillus</taxon>
    </lineage>
</organism>
<dbReference type="Proteomes" id="UP000823399">
    <property type="component" value="Unassembled WGS sequence"/>
</dbReference>
<name>A0A9P7ETP1_9AGAM</name>
<evidence type="ECO:0000313" key="3">
    <source>
        <dbReference type="Proteomes" id="UP000823399"/>
    </source>
</evidence>
<feature type="region of interest" description="Disordered" evidence="1">
    <location>
        <begin position="1"/>
        <end position="86"/>
    </location>
</feature>
<dbReference type="AlphaFoldDB" id="A0A9P7ETP1"/>
<proteinExistence type="predicted"/>